<evidence type="ECO:0000313" key="1">
    <source>
        <dbReference type="EMBL" id="GID60073.1"/>
    </source>
</evidence>
<organism evidence="1 2">
    <name type="scientific">Actinoplanes couchii</name>
    <dbReference type="NCBI Taxonomy" id="403638"/>
    <lineage>
        <taxon>Bacteria</taxon>
        <taxon>Bacillati</taxon>
        <taxon>Actinomycetota</taxon>
        <taxon>Actinomycetes</taxon>
        <taxon>Micromonosporales</taxon>
        <taxon>Micromonosporaceae</taxon>
        <taxon>Actinoplanes</taxon>
    </lineage>
</organism>
<accession>A0ABQ3XNI3</accession>
<proteinExistence type="predicted"/>
<dbReference type="EMBL" id="BOMG01000104">
    <property type="protein sequence ID" value="GID60073.1"/>
    <property type="molecule type" value="Genomic_DNA"/>
</dbReference>
<dbReference type="SUPFAM" id="SSF55144">
    <property type="entry name" value="LigT-like"/>
    <property type="match status" value="1"/>
</dbReference>
<dbReference type="Pfam" id="PF13563">
    <property type="entry name" value="2_5_RNA_ligase2"/>
    <property type="match status" value="1"/>
</dbReference>
<evidence type="ECO:0000313" key="2">
    <source>
        <dbReference type="Proteomes" id="UP000612282"/>
    </source>
</evidence>
<gene>
    <name evidence="1" type="ORF">Aco03nite_084770</name>
</gene>
<sequence length="163" mass="17826">MTHTVELLLDDDLDRHVRGWWRRLRDAGLASLAAHPHPTNRPHLTVVTAASLAGLRPLPLPIPVELGPVRMLGRALVLGVTATARLRDLHHEVVSALADPEPWPPPPQWVPHVSLALRMPEEQRAAALDLFAGEPPARGHLVAARSYDSRTRTVVDLDPSCGP</sequence>
<dbReference type="RefSeq" id="WP_203806760.1">
    <property type="nucleotide sequence ID" value="NZ_BAAAQE010000094.1"/>
</dbReference>
<dbReference type="Gene3D" id="3.90.1140.10">
    <property type="entry name" value="Cyclic phosphodiesterase"/>
    <property type="match status" value="1"/>
</dbReference>
<dbReference type="InterPro" id="IPR009097">
    <property type="entry name" value="Cyclic_Pdiesterase"/>
</dbReference>
<name>A0ABQ3XNI3_9ACTN</name>
<protein>
    <recommendedName>
        <fullName evidence="3">2'-5' RNA ligase</fullName>
    </recommendedName>
</protein>
<dbReference type="Proteomes" id="UP000612282">
    <property type="component" value="Unassembled WGS sequence"/>
</dbReference>
<comment type="caution">
    <text evidence="1">The sequence shown here is derived from an EMBL/GenBank/DDBJ whole genome shotgun (WGS) entry which is preliminary data.</text>
</comment>
<keyword evidence="2" id="KW-1185">Reference proteome</keyword>
<reference evidence="1 2" key="1">
    <citation type="submission" date="2021-01" db="EMBL/GenBank/DDBJ databases">
        <title>Whole genome shotgun sequence of Actinoplanes couchii NBRC 106145.</title>
        <authorList>
            <person name="Komaki H."/>
            <person name="Tamura T."/>
        </authorList>
    </citation>
    <scope>NUCLEOTIDE SEQUENCE [LARGE SCALE GENOMIC DNA]</scope>
    <source>
        <strain evidence="1 2">NBRC 106145</strain>
    </source>
</reference>
<evidence type="ECO:0008006" key="3">
    <source>
        <dbReference type="Google" id="ProtNLM"/>
    </source>
</evidence>